<comment type="caution">
    <text evidence="1">The sequence shown here is derived from an EMBL/GenBank/DDBJ whole genome shotgun (WGS) entry which is preliminary data.</text>
</comment>
<dbReference type="OrthoDB" id="3253043at2"/>
<dbReference type="Proteomes" id="UP000547973">
    <property type="component" value="Unassembled WGS sequence"/>
</dbReference>
<evidence type="ECO:0000313" key="2">
    <source>
        <dbReference type="Proteomes" id="UP000547973"/>
    </source>
</evidence>
<dbReference type="EMBL" id="JACBZO010000001">
    <property type="protein sequence ID" value="NYI40916.1"/>
    <property type="molecule type" value="Genomic_DNA"/>
</dbReference>
<keyword evidence="2" id="KW-1185">Reference proteome</keyword>
<gene>
    <name evidence="1" type="ORF">BKA03_001035</name>
</gene>
<dbReference type="AlphaFoldDB" id="A0A7Y9ZCQ2"/>
<evidence type="ECO:0000313" key="1">
    <source>
        <dbReference type="EMBL" id="NYI40916.1"/>
    </source>
</evidence>
<organism evidence="1 2">
    <name type="scientific">Demequina lutea</name>
    <dbReference type="NCBI Taxonomy" id="431489"/>
    <lineage>
        <taxon>Bacteria</taxon>
        <taxon>Bacillati</taxon>
        <taxon>Actinomycetota</taxon>
        <taxon>Actinomycetes</taxon>
        <taxon>Micrococcales</taxon>
        <taxon>Demequinaceae</taxon>
        <taxon>Demequina</taxon>
    </lineage>
</organism>
<sequence>MARAIAESIGPGTRVGSTQEITPDVAASATLLVVGAPVHAMTLPTVRSLDSVGAHPIGPGEVPAEVGHPLMRDWVAELPYSDAPAAAFDTRISGLVGRGGVSALERLLKARGRRLIDRGAGFVVINRREIHQTASLLREGELARASAWGARLATLR</sequence>
<dbReference type="RefSeq" id="WP_152649618.1">
    <property type="nucleotide sequence ID" value="NZ_BBRC01000014.1"/>
</dbReference>
<name>A0A7Y9ZCQ2_9MICO</name>
<proteinExistence type="predicted"/>
<accession>A0A7Y9ZCQ2</accession>
<reference evidence="1 2" key="1">
    <citation type="submission" date="2020-07" db="EMBL/GenBank/DDBJ databases">
        <title>Sequencing the genomes of 1000 actinobacteria strains.</title>
        <authorList>
            <person name="Klenk H.-P."/>
        </authorList>
    </citation>
    <scope>NUCLEOTIDE SEQUENCE [LARGE SCALE GENOMIC DNA]</scope>
    <source>
        <strain evidence="1 2">DSM 19970</strain>
    </source>
</reference>
<protein>
    <submittedName>
        <fullName evidence="1">Uncharacterized protein</fullName>
    </submittedName>
</protein>